<keyword evidence="6" id="KW-0067">ATP-binding</keyword>
<dbReference type="InterPro" id="IPR050108">
    <property type="entry name" value="CDK"/>
</dbReference>
<feature type="region of interest" description="Disordered" evidence="7">
    <location>
        <begin position="182"/>
        <end position="210"/>
    </location>
</feature>
<dbReference type="Pfam" id="PF00069">
    <property type="entry name" value="Pkinase"/>
    <property type="match status" value="1"/>
</dbReference>
<comment type="similarity">
    <text evidence="1">Belongs to the protein kinase superfamily. CMGC Ser/Thr protein kinase family. CDC2/CDKX subfamily.</text>
</comment>
<dbReference type="RefSeq" id="XP_050552516.1">
    <property type="nucleotide sequence ID" value="XM_050696559.1"/>
</dbReference>
<dbReference type="InterPro" id="IPR011009">
    <property type="entry name" value="Kinase-like_dom_sf"/>
</dbReference>
<dbReference type="GO" id="GO:0004674">
    <property type="term" value="F:protein serine/threonine kinase activity"/>
    <property type="evidence" value="ECO:0007669"/>
    <property type="project" value="UniProtKB-KW"/>
</dbReference>
<reference evidence="10" key="1">
    <citation type="submission" date="2025-08" db="UniProtKB">
        <authorList>
            <consortium name="RefSeq"/>
        </authorList>
    </citation>
    <scope>IDENTIFICATION</scope>
    <source>
        <tissue evidence="10">Whole larval tissue</tissue>
    </source>
</reference>
<dbReference type="SUPFAM" id="SSF56112">
    <property type="entry name" value="Protein kinase-like (PK-like)"/>
    <property type="match status" value="1"/>
</dbReference>
<proteinExistence type="inferred from homology"/>
<evidence type="ECO:0000256" key="7">
    <source>
        <dbReference type="SAM" id="MobiDB-lite"/>
    </source>
</evidence>
<evidence type="ECO:0000313" key="10">
    <source>
        <dbReference type="RefSeq" id="XP_050552516.1"/>
    </source>
</evidence>
<protein>
    <submittedName>
        <fullName evidence="10">Cyclin-dependent kinase 2 homolog</fullName>
    </submittedName>
</protein>
<keyword evidence="4" id="KW-0547">Nucleotide-binding</keyword>
<keyword evidence="2" id="KW-0723">Serine/threonine-protein kinase</keyword>
<name>A0A9R0DTB7_SPOFR</name>
<dbReference type="FunFam" id="1.10.510.10:FF:000624">
    <property type="entry name" value="Mitogen-activated protein kinase"/>
    <property type="match status" value="1"/>
</dbReference>
<dbReference type="PROSITE" id="PS50011">
    <property type="entry name" value="PROTEIN_KINASE_DOM"/>
    <property type="match status" value="1"/>
</dbReference>
<evidence type="ECO:0000256" key="2">
    <source>
        <dbReference type="ARBA" id="ARBA00022527"/>
    </source>
</evidence>
<keyword evidence="3" id="KW-0808">Transferase</keyword>
<dbReference type="GO" id="GO:0005524">
    <property type="term" value="F:ATP binding"/>
    <property type="evidence" value="ECO:0007669"/>
    <property type="project" value="UniProtKB-KW"/>
</dbReference>
<evidence type="ECO:0000256" key="6">
    <source>
        <dbReference type="ARBA" id="ARBA00022840"/>
    </source>
</evidence>
<keyword evidence="5 10" id="KW-0418">Kinase</keyword>
<accession>A0A9R0DTB7</accession>
<dbReference type="GO" id="GO:0005634">
    <property type="term" value="C:nucleus"/>
    <property type="evidence" value="ECO:0007669"/>
    <property type="project" value="TreeGrafter"/>
</dbReference>
<dbReference type="InterPro" id="IPR008271">
    <property type="entry name" value="Ser/Thr_kinase_AS"/>
</dbReference>
<evidence type="ECO:0000256" key="1">
    <source>
        <dbReference type="ARBA" id="ARBA00006485"/>
    </source>
</evidence>
<organism evidence="9 10">
    <name type="scientific">Spodoptera frugiperda</name>
    <name type="common">Fall armyworm</name>
    <dbReference type="NCBI Taxonomy" id="7108"/>
    <lineage>
        <taxon>Eukaryota</taxon>
        <taxon>Metazoa</taxon>
        <taxon>Ecdysozoa</taxon>
        <taxon>Arthropoda</taxon>
        <taxon>Hexapoda</taxon>
        <taxon>Insecta</taxon>
        <taxon>Pterygota</taxon>
        <taxon>Neoptera</taxon>
        <taxon>Endopterygota</taxon>
        <taxon>Lepidoptera</taxon>
        <taxon>Glossata</taxon>
        <taxon>Ditrysia</taxon>
        <taxon>Noctuoidea</taxon>
        <taxon>Noctuidae</taxon>
        <taxon>Amphipyrinae</taxon>
        <taxon>Spodoptera</taxon>
    </lineage>
</organism>
<dbReference type="PANTHER" id="PTHR24056">
    <property type="entry name" value="CELL DIVISION PROTEIN KINASE"/>
    <property type="match status" value="1"/>
</dbReference>
<dbReference type="InterPro" id="IPR000719">
    <property type="entry name" value="Prot_kinase_dom"/>
</dbReference>
<sequence>MAYLHQNRVIHRDLKLENILICKDGYLKVADFEMARECKSPLRQYTPGMCTLWYRAPELLLLSTEYSTSVDMWSIGCIFAEFINLWLLFQGKSECDQLKKIFKVRRQTPFGVVTVPCHLLKTLTFDEYPPSGLCKEHEILSDSGLALLQSLLTYDPNRRITAKEALQHKYFEDERVGQGPAEFLKSLDLEDDHEDTGSDTGDDEHSGSAT</sequence>
<evidence type="ECO:0000256" key="4">
    <source>
        <dbReference type="ARBA" id="ARBA00022741"/>
    </source>
</evidence>
<dbReference type="AlphaFoldDB" id="A0A9R0DTB7"/>
<dbReference type="GeneID" id="126911162"/>
<dbReference type="SMART" id="SM00220">
    <property type="entry name" value="S_TKc"/>
    <property type="match status" value="1"/>
</dbReference>
<evidence type="ECO:0000256" key="3">
    <source>
        <dbReference type="ARBA" id="ARBA00022679"/>
    </source>
</evidence>
<evidence type="ECO:0000256" key="5">
    <source>
        <dbReference type="ARBA" id="ARBA00022777"/>
    </source>
</evidence>
<dbReference type="Gene3D" id="1.10.510.10">
    <property type="entry name" value="Transferase(Phosphotransferase) domain 1"/>
    <property type="match status" value="1"/>
</dbReference>
<feature type="domain" description="Protein kinase" evidence="8">
    <location>
        <begin position="1"/>
        <end position="171"/>
    </location>
</feature>
<keyword evidence="9" id="KW-1185">Reference proteome</keyword>
<evidence type="ECO:0000259" key="8">
    <source>
        <dbReference type="PROSITE" id="PS50011"/>
    </source>
</evidence>
<dbReference type="Proteomes" id="UP000829999">
    <property type="component" value="Chromosome 10"/>
</dbReference>
<evidence type="ECO:0000313" key="9">
    <source>
        <dbReference type="Proteomes" id="UP000829999"/>
    </source>
</evidence>
<gene>
    <name evidence="10" type="primary">LOC126911162</name>
</gene>
<dbReference type="PROSITE" id="PS00108">
    <property type="entry name" value="PROTEIN_KINASE_ST"/>
    <property type="match status" value="1"/>
</dbReference>